<dbReference type="STRING" id="1387353.BSF38_03440"/>
<proteinExistence type="inferred from homology"/>
<dbReference type="GO" id="GO:0035435">
    <property type="term" value="P:phosphate ion transmembrane transport"/>
    <property type="evidence" value="ECO:0007669"/>
    <property type="project" value="TreeGrafter"/>
</dbReference>
<evidence type="ECO:0000256" key="7">
    <source>
        <dbReference type="ARBA" id="ARBA00022847"/>
    </source>
</evidence>
<keyword evidence="5 11" id="KW-0592">Phosphate transport</keyword>
<dbReference type="EMBL" id="CP019082">
    <property type="protein sequence ID" value="APW61909.1"/>
    <property type="molecule type" value="Genomic_DNA"/>
</dbReference>
<evidence type="ECO:0000256" key="3">
    <source>
        <dbReference type="ARBA" id="ARBA00022448"/>
    </source>
</evidence>
<evidence type="ECO:0000256" key="9">
    <source>
        <dbReference type="ARBA" id="ARBA00023136"/>
    </source>
</evidence>
<dbReference type="GO" id="GO:0005315">
    <property type="term" value="F:phosphate transmembrane transporter activity"/>
    <property type="evidence" value="ECO:0007669"/>
    <property type="project" value="InterPro"/>
</dbReference>
<organism evidence="12 13">
    <name type="scientific">Paludisphaera borealis</name>
    <dbReference type="NCBI Taxonomy" id="1387353"/>
    <lineage>
        <taxon>Bacteria</taxon>
        <taxon>Pseudomonadati</taxon>
        <taxon>Planctomycetota</taxon>
        <taxon>Planctomycetia</taxon>
        <taxon>Isosphaerales</taxon>
        <taxon>Isosphaeraceae</taxon>
        <taxon>Paludisphaera</taxon>
    </lineage>
</organism>
<comment type="subcellular location">
    <subcellularLocation>
        <location evidence="1">Cell membrane</location>
        <topology evidence="1">Multi-pass membrane protein</topology>
    </subcellularLocation>
    <subcellularLocation>
        <location evidence="11">Membrane</location>
        <topology evidence="11">Multi-pass membrane protein</topology>
    </subcellularLocation>
</comment>
<accession>A0A1U7CSN7</accession>
<keyword evidence="3 11" id="KW-0813">Transport</keyword>
<evidence type="ECO:0000256" key="10">
    <source>
        <dbReference type="ARBA" id="ARBA00047348"/>
    </source>
</evidence>
<feature type="transmembrane region" description="Helical" evidence="11">
    <location>
        <begin position="158"/>
        <end position="183"/>
    </location>
</feature>
<dbReference type="GO" id="GO:0005886">
    <property type="term" value="C:plasma membrane"/>
    <property type="evidence" value="ECO:0007669"/>
    <property type="project" value="UniProtKB-SubCell"/>
</dbReference>
<feature type="transmembrane region" description="Helical" evidence="11">
    <location>
        <begin position="125"/>
        <end position="146"/>
    </location>
</feature>
<protein>
    <recommendedName>
        <fullName evidence="11">Phosphate transporter</fullName>
    </recommendedName>
</protein>
<evidence type="ECO:0000256" key="11">
    <source>
        <dbReference type="RuleBase" id="RU363058"/>
    </source>
</evidence>
<dbReference type="PANTHER" id="PTHR11101">
    <property type="entry name" value="PHOSPHATE TRANSPORTER"/>
    <property type="match status" value="1"/>
</dbReference>
<dbReference type="PANTHER" id="PTHR11101:SF65">
    <property type="entry name" value="LOW-AFFINITY INORGANIC PHOSPHATE TRANSPORTER PITA-RELATED"/>
    <property type="match status" value="1"/>
</dbReference>
<dbReference type="RefSeq" id="WP_076347621.1">
    <property type="nucleotide sequence ID" value="NZ_CP019082.1"/>
</dbReference>
<comment type="catalytic activity">
    <reaction evidence="10">
        <text>phosphate(in) + H(+)(in) = phosphate(out) + H(+)(out)</text>
        <dbReference type="Rhea" id="RHEA:29939"/>
        <dbReference type="ChEBI" id="CHEBI:15378"/>
        <dbReference type="ChEBI" id="CHEBI:43474"/>
    </reaction>
</comment>
<dbReference type="Pfam" id="PF01384">
    <property type="entry name" value="PHO4"/>
    <property type="match status" value="1"/>
</dbReference>
<feature type="transmembrane region" description="Helical" evidence="11">
    <location>
        <begin position="16"/>
        <end position="36"/>
    </location>
</feature>
<feature type="transmembrane region" description="Helical" evidence="11">
    <location>
        <begin position="438"/>
        <end position="458"/>
    </location>
</feature>
<evidence type="ECO:0000256" key="2">
    <source>
        <dbReference type="ARBA" id="ARBA00005342"/>
    </source>
</evidence>
<comment type="similarity">
    <text evidence="2">Belongs to the inorganic phosphate transporter (PiT) (TC 2.A.20) family. Pit subfamily.</text>
</comment>
<keyword evidence="7" id="KW-0769">Symport</keyword>
<dbReference type="Proteomes" id="UP000186309">
    <property type="component" value="Chromosome"/>
</dbReference>
<keyword evidence="9 11" id="KW-0472">Membrane</keyword>
<gene>
    <name evidence="12" type="primary">pitA</name>
    <name evidence="12" type="ORF">BSF38_03440</name>
</gene>
<evidence type="ECO:0000256" key="4">
    <source>
        <dbReference type="ARBA" id="ARBA00022475"/>
    </source>
</evidence>
<dbReference type="OrthoDB" id="9779554at2"/>
<feature type="transmembrane region" description="Helical" evidence="11">
    <location>
        <begin position="347"/>
        <end position="367"/>
    </location>
</feature>
<evidence type="ECO:0000313" key="13">
    <source>
        <dbReference type="Proteomes" id="UP000186309"/>
    </source>
</evidence>
<name>A0A1U7CSN7_9BACT</name>
<reference evidence="13" key="1">
    <citation type="submission" date="2016-12" db="EMBL/GenBank/DDBJ databases">
        <title>Comparative genomics of four Isosphaeraceae planctomycetes: a common pool of plasmids and glycoside hydrolase genes.</title>
        <authorList>
            <person name="Ivanova A."/>
        </authorList>
    </citation>
    <scope>NUCLEOTIDE SEQUENCE [LARGE SCALE GENOMIC DNA]</scope>
    <source>
        <strain evidence="13">PX4</strain>
    </source>
</reference>
<evidence type="ECO:0000256" key="1">
    <source>
        <dbReference type="ARBA" id="ARBA00004651"/>
    </source>
</evidence>
<keyword evidence="13" id="KW-1185">Reference proteome</keyword>
<dbReference type="InterPro" id="IPR001204">
    <property type="entry name" value="Phos_transporter"/>
</dbReference>
<evidence type="ECO:0000256" key="5">
    <source>
        <dbReference type="ARBA" id="ARBA00022592"/>
    </source>
</evidence>
<evidence type="ECO:0000256" key="6">
    <source>
        <dbReference type="ARBA" id="ARBA00022692"/>
    </source>
</evidence>
<keyword evidence="6 11" id="KW-0812">Transmembrane</keyword>
<evidence type="ECO:0000313" key="12">
    <source>
        <dbReference type="EMBL" id="APW61909.1"/>
    </source>
</evidence>
<dbReference type="AlphaFoldDB" id="A0A1U7CSN7"/>
<dbReference type="GO" id="GO:0015293">
    <property type="term" value="F:symporter activity"/>
    <property type="evidence" value="ECO:0007669"/>
    <property type="project" value="UniProtKB-KW"/>
</dbReference>
<keyword evidence="8 11" id="KW-1133">Transmembrane helix</keyword>
<evidence type="ECO:0000256" key="8">
    <source>
        <dbReference type="ARBA" id="ARBA00022989"/>
    </source>
</evidence>
<feature type="transmembrane region" description="Helical" evidence="11">
    <location>
        <begin position="95"/>
        <end position="119"/>
    </location>
</feature>
<sequence length="465" mass="49317">MTDLYEAVRGLDPSRAAVLAVALAIAFGFEVVNGFHDTANAVTTVIYTRTLRATPAVLFSGVCNFLGVLLGGTTIAFSIVHLLPVDLLIDAASKSAVLMVLALLTAGITWNLLTWWFGIPVSSSHTLIGAILGVGLANGVMSGEGLGTGVNWEKAGEVAVALLISPVIGFAAAAALLLVAKRWIPDPKLYAPPPEDPDDRPPWWIRASLMTTCGGVSLAHGSNDGQKGMGLIMLVLIGLLPTGFALDLNTKHGADDARAAAERLKTALQTRGSSAYQPEIDELDAILAKLEGKSSLREVAPDDRIQLRSALFHLDRRLAEFKRLEKPNQAESLDAPRRQLRRATEYVPYWVVVGVALCLGVGTTVGYQRIVTTVAEKIGKSHLTYAQGASAEIVAMATIGLANFVSLPVSTTQVLSSGVAGTMWANKSGVQRATARNIILAWLLTFPCSMLASAWIFVFGRLALG</sequence>
<keyword evidence="4" id="KW-1003">Cell membrane</keyword>
<feature type="transmembrane region" description="Helical" evidence="11">
    <location>
        <begin position="56"/>
        <end position="83"/>
    </location>
</feature>
<dbReference type="KEGG" id="pbor:BSF38_03440"/>